<keyword evidence="1" id="KW-0732">Signal</keyword>
<sequence>MQAKSNVIHTLAVLATAAAASFWCASAAAQGVSIGGSGSSSGSDGPRAIEEQSAAISYSSRAAACARAKSRASEFAQRKSNFKDISMGACDCSSTKTKPWQPALQAQYAMETGMPPPTGPVDTHECTVTARISFK</sequence>
<dbReference type="AlphaFoldDB" id="A0A4Q7NDH4"/>
<comment type="caution">
    <text evidence="2">The sequence shown here is derived from an EMBL/GenBank/DDBJ whole genome shotgun (WGS) entry which is preliminary data.</text>
</comment>
<dbReference type="RefSeq" id="WP_130358615.1">
    <property type="nucleotide sequence ID" value="NZ_SGXC01000002.1"/>
</dbReference>
<dbReference type="Proteomes" id="UP000292445">
    <property type="component" value="Unassembled WGS sequence"/>
</dbReference>
<dbReference type="OrthoDB" id="9846465at2"/>
<feature type="signal peptide" evidence="1">
    <location>
        <begin position="1"/>
        <end position="29"/>
    </location>
</feature>
<accession>A0A4Q7NDH4</accession>
<protein>
    <submittedName>
        <fullName evidence="2">Uncharacterized protein</fullName>
    </submittedName>
</protein>
<evidence type="ECO:0000313" key="3">
    <source>
        <dbReference type="Proteomes" id="UP000292445"/>
    </source>
</evidence>
<feature type="chain" id="PRO_5020790587" evidence="1">
    <location>
        <begin position="30"/>
        <end position="135"/>
    </location>
</feature>
<evidence type="ECO:0000313" key="2">
    <source>
        <dbReference type="EMBL" id="RZS81025.1"/>
    </source>
</evidence>
<gene>
    <name evidence="2" type="ORF">EV675_3638</name>
</gene>
<reference evidence="2 3" key="1">
    <citation type="submission" date="2019-02" db="EMBL/GenBank/DDBJ databases">
        <title>Genomic Encyclopedia of Type Strains, Phase IV (KMG-IV): sequencing the most valuable type-strain genomes for metagenomic binning, comparative biology and taxonomic classification.</title>
        <authorList>
            <person name="Goeker M."/>
        </authorList>
    </citation>
    <scope>NUCLEOTIDE SEQUENCE [LARGE SCALE GENOMIC DNA]</scope>
    <source>
        <strain evidence="2 3">K24</strain>
    </source>
</reference>
<evidence type="ECO:0000256" key="1">
    <source>
        <dbReference type="SAM" id="SignalP"/>
    </source>
</evidence>
<dbReference type="EMBL" id="SGXC01000002">
    <property type="protein sequence ID" value="RZS81025.1"/>
    <property type="molecule type" value="Genomic_DNA"/>
</dbReference>
<organism evidence="2 3">
    <name type="scientific">Pigmentiphaga kullae</name>
    <dbReference type="NCBI Taxonomy" id="151784"/>
    <lineage>
        <taxon>Bacteria</taxon>
        <taxon>Pseudomonadati</taxon>
        <taxon>Pseudomonadota</taxon>
        <taxon>Betaproteobacteria</taxon>
        <taxon>Burkholderiales</taxon>
        <taxon>Alcaligenaceae</taxon>
        <taxon>Pigmentiphaga</taxon>
    </lineage>
</organism>
<proteinExistence type="predicted"/>
<keyword evidence="3" id="KW-1185">Reference proteome</keyword>
<name>A0A4Q7NDH4_9BURK</name>